<dbReference type="GO" id="GO:0043367">
    <property type="term" value="P:CD4-positive, alpha-beta T cell differentiation"/>
    <property type="evidence" value="ECO:0007669"/>
    <property type="project" value="Ensembl"/>
</dbReference>
<dbReference type="GO" id="GO:0002317">
    <property type="term" value="P:plasma cell differentiation"/>
    <property type="evidence" value="ECO:0007669"/>
    <property type="project" value="Ensembl"/>
</dbReference>
<dbReference type="GO" id="GO:0001776">
    <property type="term" value="P:leukocyte homeostasis"/>
    <property type="evidence" value="ECO:0007669"/>
    <property type="project" value="Ensembl"/>
</dbReference>
<keyword evidence="4 6" id="KW-0371">Homeobox</keyword>
<reference evidence="10" key="2">
    <citation type="submission" date="2025-08" db="UniProtKB">
        <authorList>
            <consortium name="Ensembl"/>
        </authorList>
    </citation>
    <scope>IDENTIFICATION</scope>
</reference>
<dbReference type="Pfam" id="PF00046">
    <property type="entry name" value="Homeodomain"/>
    <property type="match status" value="1"/>
</dbReference>
<feature type="domain" description="Homeobox" evidence="9">
    <location>
        <begin position="146"/>
        <end position="206"/>
    </location>
</feature>
<feature type="region of interest" description="Disordered" evidence="8">
    <location>
        <begin position="101"/>
        <end position="121"/>
    </location>
</feature>
<dbReference type="GO" id="GO:0050900">
    <property type="term" value="P:leukocyte migration"/>
    <property type="evidence" value="ECO:0007669"/>
    <property type="project" value="Ensembl"/>
</dbReference>
<evidence type="ECO:0000313" key="10">
    <source>
        <dbReference type="Ensembl" id="ENSMFAP00000025831.2"/>
    </source>
</evidence>
<dbReference type="Gene3D" id="1.10.10.60">
    <property type="entry name" value="Homeodomain-like"/>
    <property type="match status" value="1"/>
</dbReference>
<feature type="compositionally biased region" description="Basic and acidic residues" evidence="8">
    <location>
        <begin position="135"/>
        <end position="144"/>
    </location>
</feature>
<protein>
    <submittedName>
        <fullName evidence="10">NK2 homeobox 3</fullName>
    </submittedName>
</protein>
<sequence>MMLPSPVTSTPFSVKDILNLEQQQQHFHGAHLQADLEHHFHSAPCMLAAAEGTQFSDGGEEDEEEEGDKLSYLNSLAAADGHGDSGLCPQGYVHTVLRDSCSGPKEHEEEPEVVRDRSQKSCQLKKSLEAAGDCKAAEESERPKPRSRRKPRVLFSQAQVFELERRFKQQRYLSAPEREHLASSLKLTSTQVKIWFQNRRYKCKRQRQDKSLELGAHAPRRRPAAWRSRCWCGTASRASRPARRPTARPTAWAPAPTPTTASPAYGNSAAAAAGPPRRPLPCSPPAARPEAVPL</sequence>
<dbReference type="InterPro" id="IPR001356">
    <property type="entry name" value="HD"/>
</dbReference>
<dbReference type="GO" id="GO:0042475">
    <property type="term" value="P:odontogenesis of dentin-containing tooth"/>
    <property type="evidence" value="ECO:0007669"/>
    <property type="project" value="Ensembl"/>
</dbReference>
<dbReference type="SMART" id="SM00389">
    <property type="entry name" value="HOX"/>
    <property type="match status" value="1"/>
</dbReference>
<dbReference type="GO" id="GO:0046541">
    <property type="term" value="P:saliva secretion"/>
    <property type="evidence" value="ECO:0007669"/>
    <property type="project" value="Ensembl"/>
</dbReference>
<evidence type="ECO:0000256" key="2">
    <source>
        <dbReference type="ARBA" id="ARBA00005661"/>
    </source>
</evidence>
<dbReference type="PANTHER" id="PTHR24340:SF32">
    <property type="entry name" value="HOMEOBOX PROTEIN NKX-2.3"/>
    <property type="match status" value="1"/>
</dbReference>
<feature type="DNA-binding region" description="Homeobox" evidence="6">
    <location>
        <begin position="148"/>
        <end position="207"/>
    </location>
</feature>
<gene>
    <name evidence="10" type="primary">NKX2-3</name>
</gene>
<dbReference type="Ensembl" id="ENSMFAT00000033983.2">
    <property type="protein sequence ID" value="ENSMFAP00000025831.2"/>
    <property type="gene ID" value="ENSMFAG00000044388.2"/>
</dbReference>
<dbReference type="GO" id="GO:0022612">
    <property type="term" value="P:gland morphogenesis"/>
    <property type="evidence" value="ECO:0007669"/>
    <property type="project" value="Ensembl"/>
</dbReference>
<feature type="compositionally biased region" description="Basic and acidic residues" evidence="8">
    <location>
        <begin position="104"/>
        <end position="119"/>
    </location>
</feature>
<dbReference type="GO" id="GO:0048621">
    <property type="term" value="P:post-embryonic digestive tract morphogenesis"/>
    <property type="evidence" value="ECO:0007669"/>
    <property type="project" value="Ensembl"/>
</dbReference>
<evidence type="ECO:0000256" key="4">
    <source>
        <dbReference type="ARBA" id="ARBA00023155"/>
    </source>
</evidence>
<dbReference type="VEuPathDB" id="HostDB:ENSMFAG00000044388"/>
<dbReference type="GO" id="GO:0001708">
    <property type="term" value="P:cell fate specification"/>
    <property type="evidence" value="ECO:0007669"/>
    <property type="project" value="Ensembl"/>
</dbReference>
<name>A0A2K5VM78_MACFA</name>
<evidence type="ECO:0000256" key="1">
    <source>
        <dbReference type="ARBA" id="ARBA00004123"/>
    </source>
</evidence>
<dbReference type="CDD" id="cd00086">
    <property type="entry name" value="homeodomain"/>
    <property type="match status" value="1"/>
</dbReference>
<dbReference type="GO" id="GO:0005634">
    <property type="term" value="C:nucleus"/>
    <property type="evidence" value="ECO:0007669"/>
    <property type="project" value="UniProtKB-SubCell"/>
</dbReference>
<dbReference type="GO" id="GO:0006366">
    <property type="term" value="P:transcription by RNA polymerase II"/>
    <property type="evidence" value="ECO:0007669"/>
    <property type="project" value="Ensembl"/>
</dbReference>
<dbReference type="GO" id="GO:0006641">
    <property type="term" value="P:triglyceride metabolic process"/>
    <property type="evidence" value="ECO:0007669"/>
    <property type="project" value="Ensembl"/>
</dbReference>
<evidence type="ECO:0000256" key="7">
    <source>
        <dbReference type="RuleBase" id="RU000682"/>
    </source>
</evidence>
<dbReference type="Bgee" id="ENSMFAG00000044388">
    <property type="expression patterns" value="Expressed in spleen and 2 other cell types or tissues"/>
</dbReference>
<dbReference type="InterPro" id="IPR050394">
    <property type="entry name" value="Homeobox_NK-like"/>
</dbReference>
<dbReference type="InterPro" id="IPR020479">
    <property type="entry name" value="HD_metazoa"/>
</dbReference>
<comment type="subcellular location">
    <subcellularLocation>
        <location evidence="1 6 7">Nucleus</location>
    </subcellularLocation>
</comment>
<accession>A0A2K5VM78</accession>
<keyword evidence="5 6" id="KW-0539">Nucleus</keyword>
<evidence type="ECO:0000256" key="5">
    <source>
        <dbReference type="ARBA" id="ARBA00023242"/>
    </source>
</evidence>
<keyword evidence="11" id="KW-1185">Reference proteome</keyword>
<dbReference type="GeneTree" id="ENSGT00940000157556"/>
<evidence type="ECO:0000256" key="8">
    <source>
        <dbReference type="SAM" id="MobiDB-lite"/>
    </source>
</evidence>
<dbReference type="GO" id="GO:0050678">
    <property type="term" value="P:regulation of epithelial cell proliferation"/>
    <property type="evidence" value="ECO:0007669"/>
    <property type="project" value="Ensembl"/>
</dbReference>
<dbReference type="AlphaFoldDB" id="A0A2K5VM78"/>
<dbReference type="GO" id="GO:0000978">
    <property type="term" value="F:RNA polymerase II cis-regulatory region sequence-specific DNA binding"/>
    <property type="evidence" value="ECO:0007669"/>
    <property type="project" value="TreeGrafter"/>
</dbReference>
<dbReference type="GO" id="GO:0048541">
    <property type="term" value="P:Peyer's patch development"/>
    <property type="evidence" value="ECO:0007669"/>
    <property type="project" value="Ensembl"/>
</dbReference>
<feature type="compositionally biased region" description="Low complexity" evidence="8">
    <location>
        <begin position="247"/>
        <end position="275"/>
    </location>
</feature>
<organism evidence="10 11">
    <name type="scientific">Macaca fascicularis</name>
    <name type="common">Crab-eating macaque</name>
    <name type="synonym">Cynomolgus monkey</name>
    <dbReference type="NCBI Taxonomy" id="9541"/>
    <lineage>
        <taxon>Eukaryota</taxon>
        <taxon>Metazoa</taxon>
        <taxon>Chordata</taxon>
        <taxon>Craniata</taxon>
        <taxon>Vertebrata</taxon>
        <taxon>Euteleostomi</taxon>
        <taxon>Mammalia</taxon>
        <taxon>Eutheria</taxon>
        <taxon>Euarchontoglires</taxon>
        <taxon>Primates</taxon>
        <taxon>Haplorrhini</taxon>
        <taxon>Catarrhini</taxon>
        <taxon>Cercopithecidae</taxon>
        <taxon>Cercopithecinae</taxon>
        <taxon>Macaca</taxon>
    </lineage>
</organism>
<evidence type="ECO:0000259" key="9">
    <source>
        <dbReference type="PROSITE" id="PS50071"/>
    </source>
</evidence>
<evidence type="ECO:0000256" key="6">
    <source>
        <dbReference type="PROSITE-ProRule" id="PRU00108"/>
    </source>
</evidence>
<feature type="region of interest" description="Disordered" evidence="8">
    <location>
        <begin position="133"/>
        <end position="152"/>
    </location>
</feature>
<dbReference type="GO" id="GO:0000981">
    <property type="term" value="F:DNA-binding transcription factor activity, RNA polymerase II-specific"/>
    <property type="evidence" value="ECO:0007669"/>
    <property type="project" value="InterPro"/>
</dbReference>
<dbReference type="Proteomes" id="UP000233100">
    <property type="component" value="Chromosome 9"/>
</dbReference>
<evidence type="ECO:0000313" key="11">
    <source>
        <dbReference type="Proteomes" id="UP000233100"/>
    </source>
</evidence>
<dbReference type="InterPro" id="IPR009057">
    <property type="entry name" value="Homeodomain-like_sf"/>
</dbReference>
<dbReference type="PANTHER" id="PTHR24340">
    <property type="entry name" value="HOMEOBOX PROTEIN NKX"/>
    <property type="match status" value="1"/>
</dbReference>
<dbReference type="GO" id="GO:0030225">
    <property type="term" value="P:macrophage differentiation"/>
    <property type="evidence" value="ECO:0007669"/>
    <property type="project" value="Ensembl"/>
</dbReference>
<dbReference type="PROSITE" id="PS00027">
    <property type="entry name" value="HOMEOBOX_1"/>
    <property type="match status" value="1"/>
</dbReference>
<evidence type="ECO:0000256" key="3">
    <source>
        <dbReference type="ARBA" id="ARBA00023125"/>
    </source>
</evidence>
<dbReference type="PRINTS" id="PR00024">
    <property type="entry name" value="HOMEOBOX"/>
</dbReference>
<reference evidence="10 11" key="1">
    <citation type="submission" date="2013-03" db="EMBL/GenBank/DDBJ databases">
        <authorList>
            <person name="Warren W."/>
            <person name="Wilson R.K."/>
        </authorList>
    </citation>
    <scope>NUCLEOTIDE SEQUENCE</scope>
</reference>
<feature type="region of interest" description="Disordered" evidence="8">
    <location>
        <begin position="236"/>
        <end position="294"/>
    </location>
</feature>
<feature type="compositionally biased region" description="Pro residues" evidence="8">
    <location>
        <begin position="276"/>
        <end position="287"/>
    </location>
</feature>
<reference evidence="10" key="3">
    <citation type="submission" date="2025-09" db="UniProtKB">
        <authorList>
            <consortium name="Ensembl"/>
        </authorList>
    </citation>
    <scope>IDENTIFICATION</scope>
</reference>
<dbReference type="InterPro" id="IPR017970">
    <property type="entry name" value="Homeobox_CS"/>
</dbReference>
<dbReference type="GO" id="GO:0048536">
    <property type="term" value="P:spleen development"/>
    <property type="evidence" value="ECO:0007669"/>
    <property type="project" value="Ensembl"/>
</dbReference>
<keyword evidence="3 6" id="KW-0238">DNA-binding</keyword>
<proteinExistence type="inferred from homology"/>
<dbReference type="GO" id="GO:0048535">
    <property type="term" value="P:lymph node development"/>
    <property type="evidence" value="ECO:0007669"/>
    <property type="project" value="Ensembl"/>
</dbReference>
<dbReference type="FunFam" id="1.10.10.60:FF:000078">
    <property type="entry name" value="NK2 homeobox 3"/>
    <property type="match status" value="1"/>
</dbReference>
<dbReference type="PROSITE" id="PS50071">
    <property type="entry name" value="HOMEOBOX_2"/>
    <property type="match status" value="1"/>
</dbReference>
<comment type="similarity">
    <text evidence="2">Belongs to the NK-2 homeobox family.</text>
</comment>
<dbReference type="SUPFAM" id="SSF46689">
    <property type="entry name" value="Homeodomain-like"/>
    <property type="match status" value="1"/>
</dbReference>
<dbReference type="GO" id="GO:0045944">
    <property type="term" value="P:positive regulation of transcription by RNA polymerase II"/>
    <property type="evidence" value="ECO:0007669"/>
    <property type="project" value="Ensembl"/>
</dbReference>